<dbReference type="Gramene" id="QL11p034196:mrna">
    <property type="protein sequence ID" value="QL11p034196:mrna:CDS:1"/>
    <property type="gene ID" value="QL11p034196"/>
</dbReference>
<protein>
    <submittedName>
        <fullName evidence="3">Uncharacterized protein</fullName>
    </submittedName>
</protein>
<dbReference type="EMBL" id="LRBV02000011">
    <property type="status" value="NOT_ANNOTATED_CDS"/>
    <property type="molecule type" value="Genomic_DNA"/>
</dbReference>
<proteinExistence type="predicted"/>
<keyword evidence="4" id="KW-1185">Reference proteome</keyword>
<feature type="transmembrane region" description="Helical" evidence="2">
    <location>
        <begin position="136"/>
        <end position="155"/>
    </location>
</feature>
<name>A0A7N2RDF8_QUELO</name>
<dbReference type="EnsemblPlants" id="QL11p034196:mrna">
    <property type="protein sequence ID" value="QL11p034196:mrna:CDS:1"/>
    <property type="gene ID" value="QL11p034196"/>
</dbReference>
<feature type="transmembrane region" description="Helical" evidence="2">
    <location>
        <begin position="161"/>
        <end position="179"/>
    </location>
</feature>
<dbReference type="InParanoid" id="A0A7N2RDF8"/>
<keyword evidence="2" id="KW-0812">Transmembrane</keyword>
<dbReference type="PANTHER" id="PTHR34741">
    <property type="entry name" value="IMAP FAMILY MEMBER 1, PUTATIVE-RELATED"/>
    <property type="match status" value="1"/>
</dbReference>
<dbReference type="AlphaFoldDB" id="A0A7N2RDF8"/>
<dbReference type="PANTHER" id="PTHR34741:SF2">
    <property type="entry name" value="VESICLE TRANSPORT PROTEIN"/>
    <property type="match status" value="1"/>
</dbReference>
<feature type="compositionally biased region" description="Pro residues" evidence="1">
    <location>
        <begin position="34"/>
        <end position="45"/>
    </location>
</feature>
<dbReference type="Proteomes" id="UP000594261">
    <property type="component" value="Chromosome 11"/>
</dbReference>
<sequence length="180" mass="20028">MEGFIETYFNSLRLLTTVTKIIQSLRRFHQLAPPLLPPPPPPPPSTALDIDQRTSETAEQDPQMAGPALLRQHNRDWTMVSLSTAIEIALEAVKSNSQDPSAFHLFSLLMLFAFAALLVSQFISCKLPLTAKVLDCVGLFIVGAAFCYAISITFPLSLKCITWTVFSISLLAIRFFNCYF</sequence>
<evidence type="ECO:0000256" key="1">
    <source>
        <dbReference type="SAM" id="MobiDB-lite"/>
    </source>
</evidence>
<evidence type="ECO:0000256" key="2">
    <source>
        <dbReference type="SAM" id="Phobius"/>
    </source>
</evidence>
<feature type="region of interest" description="Disordered" evidence="1">
    <location>
        <begin position="32"/>
        <end position="65"/>
    </location>
</feature>
<evidence type="ECO:0000313" key="3">
    <source>
        <dbReference type="EnsemblPlants" id="QL11p034196:mrna:CDS:1"/>
    </source>
</evidence>
<evidence type="ECO:0000313" key="4">
    <source>
        <dbReference type="Proteomes" id="UP000594261"/>
    </source>
</evidence>
<accession>A0A7N2RDF8</accession>
<reference evidence="3 4" key="1">
    <citation type="journal article" date="2016" name="G3 (Bethesda)">
        <title>First Draft Assembly and Annotation of the Genome of a California Endemic Oak Quercus lobata Nee (Fagaceae).</title>
        <authorList>
            <person name="Sork V.L."/>
            <person name="Fitz-Gibbon S.T."/>
            <person name="Puiu D."/>
            <person name="Crepeau M."/>
            <person name="Gugger P.F."/>
            <person name="Sherman R."/>
            <person name="Stevens K."/>
            <person name="Langley C.H."/>
            <person name="Pellegrini M."/>
            <person name="Salzberg S.L."/>
        </authorList>
    </citation>
    <scope>NUCLEOTIDE SEQUENCE [LARGE SCALE GENOMIC DNA]</scope>
    <source>
        <strain evidence="3 4">cv. SW786</strain>
    </source>
</reference>
<keyword evidence="2" id="KW-1133">Transmembrane helix</keyword>
<feature type="transmembrane region" description="Helical" evidence="2">
    <location>
        <begin position="102"/>
        <end position="124"/>
    </location>
</feature>
<organism evidence="3 4">
    <name type="scientific">Quercus lobata</name>
    <name type="common">Valley oak</name>
    <dbReference type="NCBI Taxonomy" id="97700"/>
    <lineage>
        <taxon>Eukaryota</taxon>
        <taxon>Viridiplantae</taxon>
        <taxon>Streptophyta</taxon>
        <taxon>Embryophyta</taxon>
        <taxon>Tracheophyta</taxon>
        <taxon>Spermatophyta</taxon>
        <taxon>Magnoliopsida</taxon>
        <taxon>eudicotyledons</taxon>
        <taxon>Gunneridae</taxon>
        <taxon>Pentapetalae</taxon>
        <taxon>rosids</taxon>
        <taxon>fabids</taxon>
        <taxon>Fagales</taxon>
        <taxon>Fagaceae</taxon>
        <taxon>Quercus</taxon>
    </lineage>
</organism>
<reference evidence="3" key="2">
    <citation type="submission" date="2021-01" db="UniProtKB">
        <authorList>
            <consortium name="EnsemblPlants"/>
        </authorList>
    </citation>
    <scope>IDENTIFICATION</scope>
</reference>
<keyword evidence="2" id="KW-0472">Membrane</keyword>